<dbReference type="AlphaFoldDB" id="A0A9W3A972"/>
<dbReference type="Pfam" id="PF15908">
    <property type="entry name" value="HMMR_C"/>
    <property type="match status" value="1"/>
</dbReference>
<dbReference type="OMA" id="HISCHGE"/>
<dbReference type="PROSITE" id="PS50089">
    <property type="entry name" value="ZF_RING_2"/>
    <property type="match status" value="1"/>
</dbReference>
<dbReference type="Pfam" id="PF00097">
    <property type="entry name" value="zf-C3HC4"/>
    <property type="match status" value="1"/>
</dbReference>
<dbReference type="InterPro" id="IPR051657">
    <property type="entry name" value="RNF168/RNF169_E3_ubiq-ligase"/>
</dbReference>
<dbReference type="InterPro" id="IPR018957">
    <property type="entry name" value="Znf_C3HC4_RING-type"/>
</dbReference>
<dbReference type="GO" id="GO:0006302">
    <property type="term" value="P:double-strand break repair"/>
    <property type="evidence" value="ECO:0007669"/>
    <property type="project" value="TreeGrafter"/>
</dbReference>
<evidence type="ECO:0000256" key="2">
    <source>
        <dbReference type="ARBA" id="ARBA00004123"/>
    </source>
</evidence>
<dbReference type="GO" id="GO:0005634">
    <property type="term" value="C:nucleus"/>
    <property type="evidence" value="ECO:0007669"/>
    <property type="project" value="UniProtKB-SubCell"/>
</dbReference>
<keyword evidence="6" id="KW-0808">Transferase</keyword>
<accession>A0A9W3A972</accession>
<dbReference type="GO" id="GO:0008270">
    <property type="term" value="F:zinc ion binding"/>
    <property type="evidence" value="ECO:0007669"/>
    <property type="project" value="UniProtKB-KW"/>
</dbReference>
<keyword evidence="7" id="KW-0479">Metal-binding</keyword>
<evidence type="ECO:0000256" key="13">
    <source>
        <dbReference type="ARBA" id="ARBA00023242"/>
    </source>
</evidence>
<feature type="coiled-coil region" evidence="15">
    <location>
        <begin position="638"/>
        <end position="692"/>
    </location>
</feature>
<evidence type="ECO:0000256" key="4">
    <source>
        <dbReference type="ARBA" id="ARBA00012483"/>
    </source>
</evidence>
<keyword evidence="8" id="KW-0227">DNA damage</keyword>
<dbReference type="InterPro" id="IPR017907">
    <property type="entry name" value="Znf_RING_CS"/>
</dbReference>
<gene>
    <name evidence="18" type="primary">LOC106061096</name>
</gene>
<dbReference type="InterPro" id="IPR001841">
    <property type="entry name" value="Znf_RING"/>
</dbReference>
<evidence type="ECO:0000313" key="18">
    <source>
        <dbReference type="RefSeq" id="XP_055883734.1"/>
    </source>
</evidence>
<dbReference type="EC" id="2.3.2.27" evidence="4"/>
<keyword evidence="9 14" id="KW-0863">Zinc-finger</keyword>
<organism evidence="17 18">
    <name type="scientific">Biomphalaria glabrata</name>
    <name type="common">Bloodfluke planorb</name>
    <name type="synonym">Freshwater snail</name>
    <dbReference type="NCBI Taxonomy" id="6526"/>
    <lineage>
        <taxon>Eukaryota</taxon>
        <taxon>Metazoa</taxon>
        <taxon>Spiralia</taxon>
        <taxon>Lophotrochozoa</taxon>
        <taxon>Mollusca</taxon>
        <taxon>Gastropoda</taxon>
        <taxon>Heterobranchia</taxon>
        <taxon>Euthyneura</taxon>
        <taxon>Panpulmonata</taxon>
        <taxon>Hygrophila</taxon>
        <taxon>Lymnaeoidea</taxon>
        <taxon>Planorbidae</taxon>
        <taxon>Biomphalaria</taxon>
    </lineage>
</organism>
<dbReference type="GeneID" id="106061096"/>
<dbReference type="InterPro" id="IPR013083">
    <property type="entry name" value="Znf_RING/FYVE/PHD"/>
</dbReference>
<dbReference type="GO" id="GO:0005819">
    <property type="term" value="C:spindle"/>
    <property type="evidence" value="ECO:0007669"/>
    <property type="project" value="UniProtKB-SubCell"/>
</dbReference>
<evidence type="ECO:0000256" key="1">
    <source>
        <dbReference type="ARBA" id="ARBA00000900"/>
    </source>
</evidence>
<dbReference type="CDD" id="cd16550">
    <property type="entry name" value="RING-HC_RNF168"/>
    <property type="match status" value="1"/>
</dbReference>
<dbReference type="GO" id="GO:0035861">
    <property type="term" value="C:site of double-strand break"/>
    <property type="evidence" value="ECO:0007669"/>
    <property type="project" value="TreeGrafter"/>
</dbReference>
<keyword evidence="12" id="KW-0206">Cytoskeleton</keyword>
<keyword evidence="5" id="KW-0963">Cytoplasm</keyword>
<dbReference type="PANTHER" id="PTHR23328:SF0">
    <property type="entry name" value="RING-TYPE DOMAIN-CONTAINING PROTEIN"/>
    <property type="match status" value="1"/>
</dbReference>
<keyword evidence="13" id="KW-0539">Nucleus</keyword>
<keyword evidence="10" id="KW-0833">Ubl conjugation pathway</keyword>
<feature type="coiled-coil region" evidence="15">
    <location>
        <begin position="339"/>
        <end position="426"/>
    </location>
</feature>
<dbReference type="PANTHER" id="PTHR23328">
    <property type="entry name" value="RING-TYPE DOMAIN-CONTAINING PROTEIN"/>
    <property type="match status" value="1"/>
</dbReference>
<comment type="subcellular location">
    <subcellularLocation>
        <location evidence="3">Cytoplasm</location>
        <location evidence="3">Cytoskeleton</location>
        <location evidence="3">Spindle</location>
    </subcellularLocation>
    <subcellularLocation>
        <location evidence="2">Nucleus</location>
    </subcellularLocation>
</comment>
<dbReference type="GO" id="GO:0031491">
    <property type="term" value="F:nucleosome binding"/>
    <property type="evidence" value="ECO:0007669"/>
    <property type="project" value="TreeGrafter"/>
</dbReference>
<evidence type="ECO:0000256" key="11">
    <source>
        <dbReference type="ARBA" id="ARBA00022833"/>
    </source>
</evidence>
<keyword evidence="17" id="KW-1185">Reference proteome</keyword>
<feature type="coiled-coil region" evidence="15">
    <location>
        <begin position="184"/>
        <end position="243"/>
    </location>
</feature>
<reference evidence="18" key="1">
    <citation type="submission" date="2025-08" db="UniProtKB">
        <authorList>
            <consortium name="RefSeq"/>
        </authorList>
    </citation>
    <scope>IDENTIFICATION</scope>
</reference>
<dbReference type="OrthoDB" id="426657at2759"/>
<feature type="domain" description="RING-type" evidence="16">
    <location>
        <begin position="532"/>
        <end position="571"/>
    </location>
</feature>
<evidence type="ECO:0000256" key="8">
    <source>
        <dbReference type="ARBA" id="ARBA00022763"/>
    </source>
</evidence>
<evidence type="ECO:0000256" key="14">
    <source>
        <dbReference type="PROSITE-ProRule" id="PRU00175"/>
    </source>
</evidence>
<feature type="coiled-coil region" evidence="15">
    <location>
        <begin position="18"/>
        <end position="147"/>
    </location>
</feature>
<evidence type="ECO:0000256" key="7">
    <source>
        <dbReference type="ARBA" id="ARBA00022723"/>
    </source>
</evidence>
<dbReference type="Gene3D" id="3.30.40.10">
    <property type="entry name" value="Zinc/RING finger domain, C3HC4 (zinc finger)"/>
    <property type="match status" value="1"/>
</dbReference>
<sequence length="797" mass="92260">MSLITELKQEREQFHPEVVQLKITIDELEKKNASLENDKKAISSQWEFERDKSQIALEESEAEIEKLNAMISEVQKVSLELEKKLEDSVQKCQAISSELKEEKISVSTFKEEYSLMKLAVSSMETELADLKAERTTLVQTMSELENARICLSSCLDEESKKDLSILMSTVVELKNDIEYFQVEKNHLNEAINELKMKNTGLEEDRKALSCKLEDEKERAERHVAELLEEKVRLNDIIALLQTESLALKNQLTNSVQECQVLSTELIEKNVKYLEMKSTISRLDEEVTYLENTKASLEMERDSISSSMMEEREKFHNECSVLTSSILELQTTVTNYEGKNNVLNKTVLELQSKNAHLENDMNISSSQLADEREQFKKECSVLNSSVAELTQKLEHCENERSNLNQTIQELKTMIVHLEKDKEALSSQLEENWKLIEKIEPFRDVFDNFQMEKKFLLERDKYTSEQMERLTKEAIKNMGHQNHRQKVKYVKTLKKIAPVIATAQCDSSKMTQTPGEPRIPFKGKKMLSESECMCPLCISLLIQPVTFPCNHSLCLKCYKETVEIANLSCPVCRKRISVWARKAAKENKLINMEKWTDIQEAFPEKVRRRLEASEESDSEDDEDDFEAKERRHISCHGEIRQEYEAAIQQIQQRKDEEAKKEEEASKALVEALQQEELLSEKVEIEEKALVLEKKKSKKNSLFLNPVVRLKKCLKAEELVLSWRANNCPSGTETFHDSSQLTENRSAIPAGNSSVQTDDLRFVTKLQEFFDLMDKKRIVVDRSKGSRNEYTLRRKHKCDE</sequence>
<protein>
    <recommendedName>
        <fullName evidence="4">RING-type E3 ubiquitin transferase</fullName>
        <ecNumber evidence="4">2.3.2.27</ecNumber>
    </recommendedName>
</protein>
<dbReference type="Gene3D" id="1.10.287.1490">
    <property type="match status" value="1"/>
</dbReference>
<evidence type="ECO:0000259" key="16">
    <source>
        <dbReference type="PROSITE" id="PS50089"/>
    </source>
</evidence>
<name>A0A9W3A972_BIOGL</name>
<comment type="catalytic activity">
    <reaction evidence="1">
        <text>S-ubiquitinyl-[E2 ubiquitin-conjugating enzyme]-L-cysteine + [acceptor protein]-L-lysine = [E2 ubiquitin-conjugating enzyme]-L-cysteine + N(6)-ubiquitinyl-[acceptor protein]-L-lysine.</text>
        <dbReference type="EC" id="2.3.2.27"/>
    </reaction>
</comment>
<keyword evidence="11" id="KW-0862">Zinc</keyword>
<proteinExistence type="predicted"/>
<dbReference type="SMART" id="SM00184">
    <property type="entry name" value="RING"/>
    <property type="match status" value="1"/>
</dbReference>
<dbReference type="RefSeq" id="XP_055883734.1">
    <property type="nucleotide sequence ID" value="XM_056027759.1"/>
</dbReference>
<dbReference type="GO" id="GO:0061630">
    <property type="term" value="F:ubiquitin protein ligase activity"/>
    <property type="evidence" value="ECO:0007669"/>
    <property type="project" value="UniProtKB-EC"/>
</dbReference>
<evidence type="ECO:0000256" key="6">
    <source>
        <dbReference type="ARBA" id="ARBA00022679"/>
    </source>
</evidence>
<keyword evidence="15" id="KW-0175">Coiled coil</keyword>
<dbReference type="InterPro" id="IPR031794">
    <property type="entry name" value="HMMR_C"/>
</dbReference>
<evidence type="ECO:0000256" key="15">
    <source>
        <dbReference type="SAM" id="Coils"/>
    </source>
</evidence>
<dbReference type="Proteomes" id="UP001165740">
    <property type="component" value="Chromosome 4"/>
</dbReference>
<evidence type="ECO:0000256" key="10">
    <source>
        <dbReference type="ARBA" id="ARBA00022786"/>
    </source>
</evidence>
<evidence type="ECO:0000256" key="12">
    <source>
        <dbReference type="ARBA" id="ARBA00023212"/>
    </source>
</evidence>
<evidence type="ECO:0000256" key="3">
    <source>
        <dbReference type="ARBA" id="ARBA00004186"/>
    </source>
</evidence>
<evidence type="ECO:0000256" key="5">
    <source>
        <dbReference type="ARBA" id="ARBA00022490"/>
    </source>
</evidence>
<evidence type="ECO:0000256" key="9">
    <source>
        <dbReference type="ARBA" id="ARBA00022771"/>
    </source>
</evidence>
<dbReference type="SUPFAM" id="SSF57850">
    <property type="entry name" value="RING/U-box"/>
    <property type="match status" value="1"/>
</dbReference>
<evidence type="ECO:0000313" key="17">
    <source>
        <dbReference type="Proteomes" id="UP001165740"/>
    </source>
</evidence>
<dbReference type="PROSITE" id="PS00518">
    <property type="entry name" value="ZF_RING_1"/>
    <property type="match status" value="1"/>
</dbReference>